<dbReference type="Pfam" id="PF10536">
    <property type="entry name" value="PMD"/>
    <property type="match status" value="1"/>
</dbReference>
<dbReference type="PANTHER" id="PTHR46033:SF8">
    <property type="entry name" value="PROTEIN MAINTENANCE OF MERISTEMS-LIKE"/>
    <property type="match status" value="1"/>
</dbReference>
<sequence>MIKLKWLRENMLELPEEPSEEELHAHCRAYILGLIGGVLMSDKIDNKVYLLYLSLLINLRRTRRYSWGSACLAMLYREMYRATNVTSKTMGGCASLLQSWASHRMPYIAPICRVPLTFPLVCKWSGGRVLNFQSVPHNDVVGYRSRFDHIQTDQVTL</sequence>
<feature type="domain" description="Aminotransferase-like plant mobile" evidence="1">
    <location>
        <begin position="1"/>
        <end position="155"/>
    </location>
</feature>
<dbReference type="InterPro" id="IPR019557">
    <property type="entry name" value="AminoTfrase-like_pln_mobile"/>
</dbReference>
<organism evidence="2 3">
    <name type="scientific">Cajanus cajan</name>
    <name type="common">Pigeon pea</name>
    <name type="synonym">Cajanus indicus</name>
    <dbReference type="NCBI Taxonomy" id="3821"/>
    <lineage>
        <taxon>Eukaryota</taxon>
        <taxon>Viridiplantae</taxon>
        <taxon>Streptophyta</taxon>
        <taxon>Embryophyta</taxon>
        <taxon>Tracheophyta</taxon>
        <taxon>Spermatophyta</taxon>
        <taxon>Magnoliopsida</taxon>
        <taxon>eudicotyledons</taxon>
        <taxon>Gunneridae</taxon>
        <taxon>Pentapetalae</taxon>
        <taxon>rosids</taxon>
        <taxon>fabids</taxon>
        <taxon>Fabales</taxon>
        <taxon>Fabaceae</taxon>
        <taxon>Papilionoideae</taxon>
        <taxon>50 kb inversion clade</taxon>
        <taxon>NPAAA clade</taxon>
        <taxon>indigoferoid/millettioid clade</taxon>
        <taxon>Phaseoleae</taxon>
        <taxon>Cajanus</taxon>
    </lineage>
</organism>
<dbReference type="EMBL" id="CM003612">
    <property type="protein sequence ID" value="KYP59423.1"/>
    <property type="molecule type" value="Genomic_DNA"/>
</dbReference>
<dbReference type="GO" id="GO:0010073">
    <property type="term" value="P:meristem maintenance"/>
    <property type="evidence" value="ECO:0007669"/>
    <property type="project" value="InterPro"/>
</dbReference>
<evidence type="ECO:0000313" key="3">
    <source>
        <dbReference type="Proteomes" id="UP000075243"/>
    </source>
</evidence>
<accession>A0A151SXD1</accession>
<proteinExistence type="predicted"/>
<evidence type="ECO:0000259" key="1">
    <source>
        <dbReference type="Pfam" id="PF10536"/>
    </source>
</evidence>
<evidence type="ECO:0000313" key="2">
    <source>
        <dbReference type="EMBL" id="KYP59423.1"/>
    </source>
</evidence>
<name>A0A151SXD1_CAJCA</name>
<dbReference type="Gramene" id="C.cajan_14429.t">
    <property type="protein sequence ID" value="C.cajan_14429.t.cds1"/>
    <property type="gene ID" value="C.cajan_14429"/>
</dbReference>
<dbReference type="AlphaFoldDB" id="A0A151SXD1"/>
<protein>
    <submittedName>
        <fullName evidence="2">Serine/threonine protein phosphatase 7 long form isogeny</fullName>
    </submittedName>
</protein>
<dbReference type="InterPro" id="IPR044824">
    <property type="entry name" value="MAIN-like"/>
</dbReference>
<reference evidence="2 3" key="1">
    <citation type="journal article" date="2012" name="Nat. Biotechnol.">
        <title>Draft genome sequence of pigeonpea (Cajanus cajan), an orphan legume crop of resource-poor farmers.</title>
        <authorList>
            <person name="Varshney R.K."/>
            <person name="Chen W."/>
            <person name="Li Y."/>
            <person name="Bharti A.K."/>
            <person name="Saxena R.K."/>
            <person name="Schlueter J.A."/>
            <person name="Donoghue M.T."/>
            <person name="Azam S."/>
            <person name="Fan G."/>
            <person name="Whaley A.M."/>
            <person name="Farmer A.D."/>
            <person name="Sheridan J."/>
            <person name="Iwata A."/>
            <person name="Tuteja R."/>
            <person name="Penmetsa R.V."/>
            <person name="Wu W."/>
            <person name="Upadhyaya H.D."/>
            <person name="Yang S.P."/>
            <person name="Shah T."/>
            <person name="Saxena K.B."/>
            <person name="Michael T."/>
            <person name="McCombie W.R."/>
            <person name="Yang B."/>
            <person name="Zhang G."/>
            <person name="Yang H."/>
            <person name="Wang J."/>
            <person name="Spillane C."/>
            <person name="Cook D.R."/>
            <person name="May G.D."/>
            <person name="Xu X."/>
            <person name="Jackson S.A."/>
        </authorList>
    </citation>
    <scope>NUCLEOTIDE SEQUENCE [LARGE SCALE GENOMIC DNA]</scope>
    <source>
        <strain evidence="3">cv. Asha</strain>
    </source>
</reference>
<gene>
    <name evidence="2" type="ORF">KK1_014859</name>
</gene>
<dbReference type="Proteomes" id="UP000075243">
    <property type="component" value="Chromosome 10"/>
</dbReference>
<keyword evidence="3" id="KW-1185">Reference proteome</keyword>
<dbReference type="PANTHER" id="PTHR46033">
    <property type="entry name" value="PROTEIN MAIN-LIKE 2"/>
    <property type="match status" value="1"/>
</dbReference>